<dbReference type="PANTHER" id="PTHR42891">
    <property type="entry name" value="D-GLYCERO-BETA-D-MANNO-HEPTOSE-1,7-BISPHOSPHATE 7-PHOSPHATASE"/>
    <property type="match status" value="1"/>
</dbReference>
<keyword evidence="3" id="KW-0963">Cytoplasm</keyword>
<dbReference type="InterPro" id="IPR036412">
    <property type="entry name" value="HAD-like_sf"/>
</dbReference>
<evidence type="ECO:0000256" key="6">
    <source>
        <dbReference type="ARBA" id="ARBA00023277"/>
    </source>
</evidence>
<name>A0ABM8UJY7_9BACT</name>
<dbReference type="PANTHER" id="PTHR42891:SF1">
    <property type="entry name" value="D-GLYCERO-BETA-D-MANNO-HEPTOSE-1,7-BISPHOSPHATE 7-PHOSPHATASE"/>
    <property type="match status" value="1"/>
</dbReference>
<protein>
    <recommendedName>
        <fullName evidence="7">D,D-heptose 1,7-bisphosphate phosphatase</fullName>
    </recommendedName>
</protein>
<dbReference type="InterPro" id="IPR006543">
    <property type="entry name" value="Histidinol-phos"/>
</dbReference>
<keyword evidence="9" id="KW-1185">Reference proteome</keyword>
<dbReference type="Gene3D" id="3.40.50.1000">
    <property type="entry name" value="HAD superfamily/HAD-like"/>
    <property type="match status" value="1"/>
</dbReference>
<dbReference type="SUPFAM" id="SSF56784">
    <property type="entry name" value="HAD-like"/>
    <property type="match status" value="1"/>
</dbReference>
<dbReference type="Proteomes" id="UP000679725">
    <property type="component" value="Unassembled WGS sequence"/>
</dbReference>
<evidence type="ECO:0000256" key="5">
    <source>
        <dbReference type="ARBA" id="ARBA00022801"/>
    </source>
</evidence>
<comment type="similarity">
    <text evidence="2">Belongs to the GmhB family.</text>
</comment>
<dbReference type="EMBL" id="CAJRAU010000001">
    <property type="protein sequence ID" value="CAG5067818.1"/>
    <property type="molecule type" value="Genomic_DNA"/>
</dbReference>
<evidence type="ECO:0000313" key="8">
    <source>
        <dbReference type="EMBL" id="CAG5067818.1"/>
    </source>
</evidence>
<evidence type="ECO:0000256" key="7">
    <source>
        <dbReference type="ARBA" id="ARBA00031828"/>
    </source>
</evidence>
<evidence type="ECO:0000256" key="1">
    <source>
        <dbReference type="ARBA" id="ARBA00004496"/>
    </source>
</evidence>
<evidence type="ECO:0000256" key="4">
    <source>
        <dbReference type="ARBA" id="ARBA00022723"/>
    </source>
</evidence>
<dbReference type="NCBIfam" id="TIGR01662">
    <property type="entry name" value="HAD-SF-IIIA"/>
    <property type="match status" value="1"/>
</dbReference>
<keyword evidence="6" id="KW-0119">Carbohydrate metabolism</keyword>
<proteinExistence type="inferred from homology"/>
<evidence type="ECO:0000313" key="9">
    <source>
        <dbReference type="Proteomes" id="UP000679725"/>
    </source>
</evidence>
<dbReference type="InterPro" id="IPR004446">
    <property type="entry name" value="Heptose_bisP_phosphatase"/>
</dbReference>
<keyword evidence="5 8" id="KW-0378">Hydrolase</keyword>
<dbReference type="Pfam" id="PF13242">
    <property type="entry name" value="Hydrolase_like"/>
    <property type="match status" value="1"/>
</dbReference>
<keyword evidence="4" id="KW-0479">Metal-binding</keyword>
<gene>
    <name evidence="8" type="primary">hisB_1</name>
    <name evidence="8" type="ORF">DYBT9623_00545</name>
</gene>
<organism evidence="8 9">
    <name type="scientific">Dyadobacter linearis</name>
    <dbReference type="NCBI Taxonomy" id="2823330"/>
    <lineage>
        <taxon>Bacteria</taxon>
        <taxon>Pseudomonadati</taxon>
        <taxon>Bacteroidota</taxon>
        <taxon>Cytophagia</taxon>
        <taxon>Cytophagales</taxon>
        <taxon>Spirosomataceae</taxon>
        <taxon>Dyadobacter</taxon>
    </lineage>
</organism>
<dbReference type="InterPro" id="IPR006549">
    <property type="entry name" value="HAD-SF_hydro_IIIA"/>
</dbReference>
<evidence type="ECO:0000256" key="3">
    <source>
        <dbReference type="ARBA" id="ARBA00022490"/>
    </source>
</evidence>
<evidence type="ECO:0000256" key="2">
    <source>
        <dbReference type="ARBA" id="ARBA00005628"/>
    </source>
</evidence>
<dbReference type="InterPro" id="IPR023214">
    <property type="entry name" value="HAD_sf"/>
</dbReference>
<sequence>MRASHTYTIRPKWHLFFLKAANHIFRMQISQSPKTKAIFLDKDGTLIRDLPYNADPALVVFEAGVFEGLRTLQAQGYQLAIISNQPGLAMGKFTSPDLDKLIQFFNRTFQENELELAGFYYCPHAPAELGFSCACRKPEPGMLVRAAEELHIDLQQSWMIGDILNDVEAGNRAGCRTVLIGNGNETEWLTGPFRDPVFTASNFLEAATYISTQKETTDA</sequence>
<dbReference type="CDD" id="cd07503">
    <property type="entry name" value="HAD_HisB-N"/>
    <property type="match status" value="1"/>
</dbReference>
<accession>A0ABM8UJY7</accession>
<reference evidence="8 9" key="1">
    <citation type="submission" date="2021-04" db="EMBL/GenBank/DDBJ databases">
        <authorList>
            <person name="Rodrigo-Torres L."/>
            <person name="Arahal R. D."/>
            <person name="Lucena T."/>
        </authorList>
    </citation>
    <scope>NUCLEOTIDE SEQUENCE [LARGE SCALE GENOMIC DNA]</scope>
    <source>
        <strain evidence="8 9">CECT 9623</strain>
    </source>
</reference>
<comment type="subcellular location">
    <subcellularLocation>
        <location evidence="1">Cytoplasm</location>
    </subcellularLocation>
</comment>
<comment type="caution">
    <text evidence="8">The sequence shown here is derived from an EMBL/GenBank/DDBJ whole genome shotgun (WGS) entry which is preliminary data.</text>
</comment>
<dbReference type="NCBIfam" id="TIGR01656">
    <property type="entry name" value="Histidinol-ppas"/>
    <property type="match status" value="1"/>
</dbReference>
<dbReference type="GO" id="GO:0004401">
    <property type="term" value="F:histidinol-phosphatase activity"/>
    <property type="evidence" value="ECO:0007669"/>
    <property type="project" value="UniProtKB-EC"/>
</dbReference>